<protein>
    <submittedName>
        <fullName evidence="2">Iron-chelator utilization protein</fullName>
    </submittedName>
</protein>
<feature type="binding site" evidence="3">
    <location>
        <position position="87"/>
    </location>
    <ligand>
        <name>FAD</name>
        <dbReference type="ChEBI" id="CHEBI:57692"/>
    </ligand>
</feature>
<dbReference type="SMR" id="A0A0M3KL21"/>
<dbReference type="PANTHER" id="PTHR30157">
    <property type="entry name" value="FERRIC REDUCTASE, NADPH-DEPENDENT"/>
    <property type="match status" value="1"/>
</dbReference>
<feature type="binding site" evidence="3">
    <location>
        <position position="114"/>
    </location>
    <ligand>
        <name>FAD</name>
        <dbReference type="ChEBI" id="CHEBI:57692"/>
    </ligand>
</feature>
<dbReference type="PANTHER" id="PTHR30157:SF0">
    <property type="entry name" value="NADPH-DEPENDENT FERRIC-CHELATE REDUCTASE"/>
    <property type="match status" value="1"/>
</dbReference>
<feature type="binding site" evidence="3">
    <location>
        <position position="90"/>
    </location>
    <ligand>
        <name>FAD</name>
        <dbReference type="ChEBI" id="CHEBI:57692"/>
    </ligand>
</feature>
<name>A0A0M3KL21_THEFU</name>
<dbReference type="GO" id="GO:0000166">
    <property type="term" value="F:nucleotide binding"/>
    <property type="evidence" value="ECO:0007669"/>
    <property type="project" value="UniProtKB-KW"/>
</dbReference>
<dbReference type="PDB" id="4YHB">
    <property type="method" value="X-ray"/>
    <property type="resolution" value="1.89 A"/>
    <property type="chains" value="A/B=1-273"/>
</dbReference>
<feature type="binding site" evidence="3">
    <location>
        <position position="260"/>
    </location>
    <ligand>
        <name>FAD</name>
        <dbReference type="ChEBI" id="CHEBI:57692"/>
    </ligand>
</feature>
<feature type="binding site" evidence="3">
    <location>
        <position position="106"/>
    </location>
    <ligand>
        <name>FAD</name>
        <dbReference type="ChEBI" id="CHEBI:57692"/>
    </ligand>
</feature>
<feature type="domain" description="FAD-binding FR-type" evidence="1">
    <location>
        <begin position="15"/>
        <end position="138"/>
    </location>
</feature>
<dbReference type="SUPFAM" id="SSF63380">
    <property type="entry name" value="Riboflavin synthase domain-like"/>
    <property type="match status" value="1"/>
</dbReference>
<evidence type="ECO:0000313" key="2">
    <source>
        <dbReference type="PDB" id="4YHB"/>
    </source>
</evidence>
<evidence type="ECO:0007829" key="3">
    <source>
        <dbReference type="PDB" id="4YHB"/>
    </source>
</evidence>
<dbReference type="InterPro" id="IPR017938">
    <property type="entry name" value="Riboflavin_synthase-like_b-brl"/>
</dbReference>
<feature type="binding site" evidence="3">
    <location>
        <position position="266"/>
    </location>
    <ligand>
        <name>Zn(2+)</name>
        <dbReference type="ChEBI" id="CHEBI:29105"/>
    </ligand>
</feature>
<feature type="binding site" evidence="3">
    <location>
        <position position="262"/>
    </location>
    <ligand>
        <name>FAD</name>
        <dbReference type="ChEBI" id="CHEBI:57692"/>
    </ligand>
</feature>
<dbReference type="Pfam" id="PF08021">
    <property type="entry name" value="FAD_binding_9"/>
    <property type="match status" value="1"/>
</dbReference>
<feature type="binding site" evidence="3">
    <location>
        <position position="53"/>
    </location>
    <ligand>
        <name>Zn(2+)</name>
        <dbReference type="ChEBI" id="CHEBI:29105"/>
    </ligand>
</feature>
<feature type="binding site" evidence="3">
    <location>
        <position position="257"/>
    </location>
    <ligand>
        <name>FAD</name>
        <dbReference type="ChEBI" id="CHEBI:57692"/>
    </ligand>
</feature>
<gene>
    <name evidence="2" type="ORF">TM51_09581</name>
</gene>
<dbReference type="InterPro" id="IPR039261">
    <property type="entry name" value="FNR_nucleotide-bd"/>
</dbReference>
<dbReference type="CDD" id="cd06193">
    <property type="entry name" value="siderophore_interacting"/>
    <property type="match status" value="1"/>
</dbReference>
<dbReference type="Gene3D" id="3.40.50.80">
    <property type="entry name" value="Nucleotide-binding domain of ferredoxin-NADP reductase (FNR) module"/>
    <property type="match status" value="1"/>
</dbReference>
<dbReference type="InterPro" id="IPR007037">
    <property type="entry name" value="SIP_rossman_dom"/>
</dbReference>
<feature type="binding site" evidence="3">
    <location>
        <position position="265"/>
    </location>
    <ligand>
        <name>Zn(2+)</name>
        <dbReference type="ChEBI" id="CHEBI:29105"/>
    </ligand>
</feature>
<sequence length="273" mass="30539">MTATVTERTVEMYPLKSRLLEVVNVRRITPRMVRVDLGGSDIAGLRSDNFADHVKLWFPNPETGEHVLPVVEDDRCLNFRAPGVIYRDYTVRRFDAKARLLTIDFVVHDNGPGGRWAATAQPGDRLGVLGPRGTVYYPEADHYVLLADETALPAAARRIEELPRDASVTAFFEVADAAEEQELDAPEGAEITWLHRNGAAPGTTDLLLRALEQTEFPKGRVFVWAGGEADALKPIRRLLKERGLVRGRDFEVDGYWRRGVSNLDHHAADDDDE</sequence>
<feature type="binding site" evidence="3">
    <location>
        <position position="104"/>
    </location>
    <ligand>
        <name>FAD</name>
        <dbReference type="ChEBI" id="CHEBI:57692"/>
    </ligand>
</feature>
<dbReference type="GO" id="GO:0016491">
    <property type="term" value="F:oxidoreductase activity"/>
    <property type="evidence" value="ECO:0007669"/>
    <property type="project" value="InterPro"/>
</dbReference>
<feature type="binding site" evidence="3">
    <location>
        <position position="256"/>
    </location>
    <ligand>
        <name>FAD</name>
        <dbReference type="ChEBI" id="CHEBI:57692"/>
    </ligand>
</feature>
<feature type="binding site" evidence="3">
    <location>
        <position position="259"/>
    </location>
    <ligand>
        <name>FAD</name>
        <dbReference type="ChEBI" id="CHEBI:57692"/>
    </ligand>
</feature>
<dbReference type="InterPro" id="IPR039374">
    <property type="entry name" value="SIP_fam"/>
</dbReference>
<feature type="binding site" evidence="3">
    <location>
        <position position="113"/>
    </location>
    <ligand>
        <name>FAD</name>
        <dbReference type="ChEBI" id="CHEBI:57692"/>
    </ligand>
</feature>
<accession>A0A0M3KL21</accession>
<dbReference type="Pfam" id="PF04954">
    <property type="entry name" value="SIP"/>
    <property type="match status" value="1"/>
</dbReference>
<dbReference type="GO" id="GO:0046872">
    <property type="term" value="F:metal ion binding"/>
    <property type="evidence" value="ECO:0007669"/>
    <property type="project" value="UniProtKB-KW"/>
</dbReference>
<keyword evidence="2 3" id="KW-0002">3D-structure</keyword>
<proteinExistence type="evidence at protein level"/>
<dbReference type="Gene3D" id="2.40.30.10">
    <property type="entry name" value="Translation factors"/>
    <property type="match status" value="1"/>
</dbReference>
<keyword evidence="3" id="KW-0547">Nucleotide-binding</keyword>
<keyword evidence="3" id="KW-0479">Metal-binding</keyword>
<dbReference type="InterPro" id="IPR017927">
    <property type="entry name" value="FAD-bd_FR_type"/>
</dbReference>
<reference evidence="2 3" key="1">
    <citation type="journal article" date="2015" name="Biochemistry">
        <title>Structure and Mechanism of the Siderophore-Interacting Protein from the Fuscachelin Gene Cluster of Thermobifida fusca.</title>
        <authorList>
            <person name="Li K."/>
            <person name="Chen W.H."/>
            <person name="Bruner S.D."/>
        </authorList>
    </citation>
    <scope>X-RAY CRYSTALLOGRAPHY (1.89 ANGSTROMS) IN COMPLEX WITH FAD AND ZINC</scope>
    <source>
        <strain evidence="2">27730</strain>
    </source>
</reference>
<dbReference type="InterPro" id="IPR013113">
    <property type="entry name" value="SIP_FAD-bd"/>
</dbReference>
<keyword evidence="3" id="KW-0285">Flavoprotein</keyword>
<dbReference type="PDBsum" id="4YHB"/>
<dbReference type="PROSITE" id="PS51384">
    <property type="entry name" value="FAD_FR"/>
    <property type="match status" value="1"/>
</dbReference>
<feature type="binding site" evidence="3">
    <location>
        <position position="108"/>
    </location>
    <ligand>
        <name>FAD</name>
        <dbReference type="ChEBI" id="CHEBI:57692"/>
    </ligand>
</feature>
<dbReference type="AlphaFoldDB" id="A0A0M3KL21"/>
<feature type="binding site" evidence="3">
    <location>
        <position position="88"/>
    </location>
    <ligand>
        <name>FAD</name>
        <dbReference type="ChEBI" id="CHEBI:57692"/>
    </ligand>
</feature>
<dbReference type="EvolutionaryTrace" id="A0A0M3KL21"/>
<organism evidence="2">
    <name type="scientific">Thermobifida fusca TM51</name>
    <dbReference type="NCBI Taxonomy" id="1169414"/>
    <lineage>
        <taxon>Bacteria</taxon>
        <taxon>Bacillati</taxon>
        <taxon>Actinomycetota</taxon>
        <taxon>Actinomycetes</taxon>
        <taxon>Streptosporangiales</taxon>
        <taxon>Nocardiopsidaceae</taxon>
        <taxon>Thermobifida</taxon>
    </lineage>
</organism>
<evidence type="ECO:0000259" key="1">
    <source>
        <dbReference type="PROSITE" id="PS51384"/>
    </source>
</evidence>
<keyword evidence="3" id="KW-0862">Zinc</keyword>
<keyword evidence="3" id="KW-0274">FAD</keyword>